<dbReference type="RefSeq" id="XP_024665030.1">
    <property type="nucleotide sequence ID" value="XM_024809262.1"/>
</dbReference>
<keyword evidence="8" id="KW-0539">Nucleus</keyword>
<comment type="similarity">
    <text evidence="2 8">Belongs to the CWC24 family.</text>
</comment>
<dbReference type="GO" id="GO:0008270">
    <property type="term" value="F:zinc ion binding"/>
    <property type="evidence" value="ECO:0007669"/>
    <property type="project" value="UniProtKB-KW"/>
</dbReference>
<reference evidence="12 13" key="1">
    <citation type="submission" date="2017-04" db="EMBL/GenBank/DDBJ databases">
        <title>Genome sequencing of [Candida] sorbophila.</title>
        <authorList>
            <person name="Ahn J.O."/>
        </authorList>
    </citation>
    <scope>NUCLEOTIDE SEQUENCE [LARGE SCALE GENOMIC DNA]</scope>
    <source>
        <strain evidence="12 13">DS02</strain>
    </source>
</reference>
<feature type="region of interest" description="Disordered" evidence="9">
    <location>
        <begin position="137"/>
        <end position="157"/>
    </location>
</feature>
<keyword evidence="8" id="KW-0238">DNA-binding</keyword>
<feature type="domain" description="C3H1-type" evidence="11">
    <location>
        <begin position="98"/>
        <end position="126"/>
    </location>
</feature>
<name>A0A2T0FJD6_9ASCO</name>
<dbReference type="SMART" id="SM00184">
    <property type="entry name" value="RING"/>
    <property type="match status" value="1"/>
</dbReference>
<dbReference type="GO" id="GO:0003677">
    <property type="term" value="F:DNA binding"/>
    <property type="evidence" value="ECO:0007669"/>
    <property type="project" value="UniProtKB-UniRule"/>
</dbReference>
<organism evidence="12 13">
    <name type="scientific">Wickerhamiella sorbophila</name>
    <dbReference type="NCBI Taxonomy" id="45607"/>
    <lineage>
        <taxon>Eukaryota</taxon>
        <taxon>Fungi</taxon>
        <taxon>Dikarya</taxon>
        <taxon>Ascomycota</taxon>
        <taxon>Saccharomycotina</taxon>
        <taxon>Dipodascomycetes</taxon>
        <taxon>Dipodascales</taxon>
        <taxon>Trichomonascaceae</taxon>
        <taxon>Wickerhamiella</taxon>
    </lineage>
</organism>
<comment type="subcellular location">
    <subcellularLocation>
        <location evidence="8">Nucleus</location>
    </subcellularLocation>
</comment>
<dbReference type="InterPro" id="IPR039971">
    <property type="entry name" value="CWC24-like"/>
</dbReference>
<dbReference type="SUPFAM" id="SSF57850">
    <property type="entry name" value="RING/U-box"/>
    <property type="match status" value="1"/>
</dbReference>
<evidence type="ECO:0000256" key="2">
    <source>
        <dbReference type="ARBA" id="ARBA00009161"/>
    </source>
</evidence>
<evidence type="ECO:0000313" key="13">
    <source>
        <dbReference type="Proteomes" id="UP000238350"/>
    </source>
</evidence>
<dbReference type="InterPro" id="IPR000571">
    <property type="entry name" value="Znf_CCCH"/>
</dbReference>
<dbReference type="PROSITE" id="PS50103">
    <property type="entry name" value="ZF_C3H1"/>
    <property type="match status" value="1"/>
</dbReference>
<dbReference type="PANTHER" id="PTHR12930">
    <property type="entry name" value="ZINC FINGER PROTEIN 183"/>
    <property type="match status" value="1"/>
</dbReference>
<evidence type="ECO:0000256" key="3">
    <source>
        <dbReference type="ARBA" id="ARBA00020647"/>
    </source>
</evidence>
<evidence type="ECO:0000256" key="5">
    <source>
        <dbReference type="ARBA" id="ARBA00022771"/>
    </source>
</evidence>
<dbReference type="PANTHER" id="PTHR12930:SF0">
    <property type="entry name" value="RING FINGER PROTEIN 113B"/>
    <property type="match status" value="1"/>
</dbReference>
<dbReference type="Gene3D" id="3.30.40.10">
    <property type="entry name" value="Zinc/RING finger domain, C3HC4 (zinc finger)"/>
    <property type="match status" value="1"/>
</dbReference>
<feature type="region of interest" description="Disordered" evidence="9">
    <location>
        <begin position="1"/>
        <end position="26"/>
    </location>
</feature>
<dbReference type="InterPro" id="IPR013083">
    <property type="entry name" value="Znf_RING/FYVE/PHD"/>
</dbReference>
<protein>
    <recommendedName>
        <fullName evidence="3 8">Pre-mRNA-splicing factor CWC24</fullName>
    </recommendedName>
</protein>
<evidence type="ECO:0000259" key="11">
    <source>
        <dbReference type="PROSITE" id="PS50103"/>
    </source>
</evidence>
<accession>A0A2T0FJD6</accession>
<evidence type="ECO:0000256" key="6">
    <source>
        <dbReference type="ARBA" id="ARBA00022833"/>
    </source>
</evidence>
<dbReference type="GeneID" id="36516453"/>
<dbReference type="OrthoDB" id="25761at2759"/>
<keyword evidence="6 7" id="KW-0862">Zinc</keyword>
<gene>
    <name evidence="12" type="ORF">B9G98_02705</name>
</gene>
<evidence type="ECO:0000313" key="12">
    <source>
        <dbReference type="EMBL" id="PRT55085.1"/>
    </source>
</evidence>
<dbReference type="STRING" id="45607.A0A2T0FJD6"/>
<sequence length="210" mass="23047">MFKKRKVAKAAGRSVQGEEDELSDQAEAVKAPVAKAARVDTVFSQPPAPSDTEPNCDELEVKKAAEVKPAGTYKGLKKTNRYGPIAASKSIRSTVVTDYQPDVCKDYKQTGYCGYGDSCKFLHIREDYAAGWQLDDAKPKPQPAHKVQTAQPTRQPDETKCGICSRPLNTPVKTRCGHFFCEECFLARNKKTASCAVCGKNTDGIIKRVK</sequence>
<keyword evidence="13" id="KW-1185">Reference proteome</keyword>
<proteinExistence type="inferred from homology"/>
<feature type="zinc finger region" description="C3H1-type" evidence="7">
    <location>
        <begin position="98"/>
        <end position="126"/>
    </location>
</feature>
<dbReference type="AlphaFoldDB" id="A0A2T0FJD6"/>
<evidence type="ECO:0000256" key="4">
    <source>
        <dbReference type="ARBA" id="ARBA00022723"/>
    </source>
</evidence>
<dbReference type="GO" id="GO:0006397">
    <property type="term" value="P:mRNA processing"/>
    <property type="evidence" value="ECO:0007669"/>
    <property type="project" value="UniProtKB-KW"/>
</dbReference>
<dbReference type="Pfam" id="PF00642">
    <property type="entry name" value="zf-CCCH"/>
    <property type="match status" value="1"/>
</dbReference>
<dbReference type="GO" id="GO:0034247">
    <property type="term" value="P:snoRNA splicing"/>
    <property type="evidence" value="ECO:0007669"/>
    <property type="project" value="TreeGrafter"/>
</dbReference>
<feature type="domain" description="RING-type" evidence="10">
    <location>
        <begin position="161"/>
        <end position="198"/>
    </location>
</feature>
<dbReference type="Proteomes" id="UP000238350">
    <property type="component" value="Unassembled WGS sequence"/>
</dbReference>
<keyword evidence="4 7" id="KW-0479">Metal-binding</keyword>
<dbReference type="Pfam" id="PF14634">
    <property type="entry name" value="zf-RING_5"/>
    <property type="match status" value="1"/>
</dbReference>
<keyword evidence="8" id="KW-0508">mRNA splicing</keyword>
<dbReference type="PROSITE" id="PS50089">
    <property type="entry name" value="ZF_RING_2"/>
    <property type="match status" value="1"/>
</dbReference>
<keyword evidence="5 7" id="KW-0863">Zinc-finger</keyword>
<dbReference type="SMART" id="SM00356">
    <property type="entry name" value="ZnF_C3H1"/>
    <property type="match status" value="1"/>
</dbReference>
<evidence type="ECO:0000259" key="10">
    <source>
        <dbReference type="PROSITE" id="PS50089"/>
    </source>
</evidence>
<dbReference type="EMBL" id="NDIQ01000021">
    <property type="protein sequence ID" value="PRT55085.1"/>
    <property type="molecule type" value="Genomic_DNA"/>
</dbReference>
<dbReference type="Gene3D" id="4.10.1000.10">
    <property type="entry name" value="Zinc finger, CCCH-type"/>
    <property type="match status" value="1"/>
</dbReference>
<evidence type="ECO:0000256" key="9">
    <source>
        <dbReference type="SAM" id="MobiDB-lite"/>
    </source>
</evidence>
<keyword evidence="8" id="KW-0507">mRNA processing</keyword>
<evidence type="ECO:0000256" key="7">
    <source>
        <dbReference type="PROSITE-ProRule" id="PRU00723"/>
    </source>
</evidence>
<dbReference type="GO" id="GO:0005684">
    <property type="term" value="C:U2-type spliceosomal complex"/>
    <property type="evidence" value="ECO:0007669"/>
    <property type="project" value="TreeGrafter"/>
</dbReference>
<comment type="function">
    <text evidence="1 8">Involved in pre-mRNA splicing.</text>
</comment>
<comment type="subunit">
    <text evidence="8">Associated with the spliceosome.</text>
</comment>
<comment type="caution">
    <text evidence="12">The sequence shown here is derived from an EMBL/GenBank/DDBJ whole genome shotgun (WGS) entry which is preliminary data.</text>
</comment>
<dbReference type="SUPFAM" id="SSF90229">
    <property type="entry name" value="CCCH zinc finger"/>
    <property type="match status" value="1"/>
</dbReference>
<dbReference type="InterPro" id="IPR036855">
    <property type="entry name" value="Znf_CCCH_sf"/>
</dbReference>
<dbReference type="CDD" id="cd16539">
    <property type="entry name" value="RING-HC_RNF113A_B"/>
    <property type="match status" value="1"/>
</dbReference>
<dbReference type="InterPro" id="IPR001841">
    <property type="entry name" value="Znf_RING"/>
</dbReference>
<evidence type="ECO:0000256" key="8">
    <source>
        <dbReference type="RuleBase" id="RU367110"/>
    </source>
</evidence>
<keyword evidence="8" id="KW-0747">Spliceosome</keyword>
<evidence type="ECO:0000256" key="1">
    <source>
        <dbReference type="ARBA" id="ARBA00003777"/>
    </source>
</evidence>